<gene>
    <name evidence="1" type="ORF">MM415B02591_0002</name>
</gene>
<sequence>MQERIRIPVPDPLGILGDLTKDMPVVLFDPLKNAGEMEQAKAKQESEVREDAGKESYIDTKIDQYTFHLHEALKYAPCPGCRQLVISALVGVEIFKRMEQLGMKREEFTDDEIQRIKREIEQKYG</sequence>
<dbReference type="AlphaFoldDB" id="A0A6M3L4G7"/>
<reference evidence="1" key="1">
    <citation type="submission" date="2020-03" db="EMBL/GenBank/DDBJ databases">
        <title>The deep terrestrial virosphere.</title>
        <authorList>
            <person name="Holmfeldt K."/>
            <person name="Nilsson E."/>
            <person name="Simone D."/>
            <person name="Lopez-Fernandez M."/>
            <person name="Wu X."/>
            <person name="de Brujin I."/>
            <person name="Lundin D."/>
            <person name="Andersson A."/>
            <person name="Bertilsson S."/>
            <person name="Dopson M."/>
        </authorList>
    </citation>
    <scope>NUCLEOTIDE SEQUENCE</scope>
    <source>
        <strain evidence="1">MM415B02591</strain>
    </source>
</reference>
<organism evidence="1">
    <name type="scientific">viral metagenome</name>
    <dbReference type="NCBI Taxonomy" id="1070528"/>
    <lineage>
        <taxon>unclassified sequences</taxon>
        <taxon>metagenomes</taxon>
        <taxon>organismal metagenomes</taxon>
    </lineage>
</organism>
<accession>A0A6M3L4G7</accession>
<dbReference type="EMBL" id="MT142829">
    <property type="protein sequence ID" value="QJA89189.1"/>
    <property type="molecule type" value="Genomic_DNA"/>
</dbReference>
<protein>
    <submittedName>
        <fullName evidence="1">Uncharacterized protein</fullName>
    </submittedName>
</protein>
<proteinExistence type="predicted"/>
<name>A0A6M3L4G7_9ZZZZ</name>
<evidence type="ECO:0000313" key="1">
    <source>
        <dbReference type="EMBL" id="QJA89189.1"/>
    </source>
</evidence>